<dbReference type="OrthoDB" id="9985637at2759"/>
<evidence type="ECO:0000313" key="3">
    <source>
        <dbReference type="Proteomes" id="UP000504623"/>
    </source>
</evidence>
<dbReference type="RefSeq" id="XP_006871903.1">
    <property type="nucleotide sequence ID" value="XM_006871841.1"/>
</dbReference>
<evidence type="ECO:0000313" key="4">
    <source>
        <dbReference type="RefSeq" id="XP_006871903.1"/>
    </source>
</evidence>
<accession>A0A9B0U045</accession>
<comment type="similarity">
    <text evidence="1">Belongs to the GAMAD family.</text>
</comment>
<dbReference type="GeneID" id="102827701"/>
<proteinExistence type="inferred from homology"/>
<dbReference type="Proteomes" id="UP000504623">
    <property type="component" value="Unplaced"/>
</dbReference>
<dbReference type="Gene3D" id="3.30.450.30">
    <property type="entry name" value="Dynein light chain 2a, cytoplasmic"/>
    <property type="match status" value="1"/>
</dbReference>
<gene>
    <name evidence="4" type="primary">LOC102827701</name>
</gene>
<organism evidence="3 4">
    <name type="scientific">Chrysochloris asiatica</name>
    <name type="common">Cape golden mole</name>
    <dbReference type="NCBI Taxonomy" id="185453"/>
    <lineage>
        <taxon>Eukaryota</taxon>
        <taxon>Metazoa</taxon>
        <taxon>Chordata</taxon>
        <taxon>Craniata</taxon>
        <taxon>Vertebrata</taxon>
        <taxon>Euteleostomi</taxon>
        <taxon>Mammalia</taxon>
        <taxon>Eutheria</taxon>
        <taxon>Afrotheria</taxon>
        <taxon>Chrysochloridae</taxon>
        <taxon>Chrysochlorinae</taxon>
        <taxon>Chrysochloris</taxon>
    </lineage>
</organism>
<reference evidence="4" key="1">
    <citation type="submission" date="2025-08" db="UniProtKB">
        <authorList>
            <consortium name="RefSeq"/>
        </authorList>
    </citation>
    <scope>IDENTIFICATION</scope>
    <source>
        <tissue evidence="4">Spleen</tissue>
    </source>
</reference>
<dbReference type="SUPFAM" id="SSF103196">
    <property type="entry name" value="Roadblock/LC7 domain"/>
    <property type="match status" value="1"/>
</dbReference>
<dbReference type="AlphaFoldDB" id="A0A9B0U045"/>
<feature type="domain" description="Roadblock/LAMTOR2" evidence="2">
    <location>
        <begin position="19"/>
        <end position="83"/>
    </location>
</feature>
<sequence length="119" mass="13499">MAEVEEILKWLQSQKGVQGIIVNMEGKSTTTQYANLMHNLMKACSIVREIDPQNALTFLKIHSKKNEIMAAPNKDYFLIVIQNPTEYATLLAPLPVLFLNFMPPKKNSFFLAEMMRGPA</sequence>
<dbReference type="PANTHER" id="PTHR10779">
    <property type="entry name" value="DYNEIN LIGHT CHAIN ROADBLOCK"/>
    <property type="match status" value="1"/>
</dbReference>
<evidence type="ECO:0000256" key="1">
    <source>
        <dbReference type="ARBA" id="ARBA00007191"/>
    </source>
</evidence>
<name>A0A9B0U045_CHRAS</name>
<protein>
    <submittedName>
        <fullName evidence="4">Dynein light chain roadblock-type 1-like</fullName>
    </submittedName>
</protein>
<dbReference type="InterPro" id="IPR004942">
    <property type="entry name" value="Roadblock/LAMTOR2_dom"/>
</dbReference>
<dbReference type="Pfam" id="PF03259">
    <property type="entry name" value="Robl_LC7"/>
    <property type="match status" value="1"/>
</dbReference>
<keyword evidence="3" id="KW-1185">Reference proteome</keyword>
<evidence type="ECO:0000259" key="2">
    <source>
        <dbReference type="Pfam" id="PF03259"/>
    </source>
</evidence>